<feature type="region of interest" description="Disordered" evidence="3">
    <location>
        <begin position="514"/>
        <end position="638"/>
    </location>
</feature>
<dbReference type="GO" id="GO:0051726">
    <property type="term" value="P:regulation of cell cycle"/>
    <property type="evidence" value="ECO:0007669"/>
    <property type="project" value="TreeGrafter"/>
</dbReference>
<sequence>GIDSLMAPTRKSRSVNKRFSHINEASPSKDGDAKKSMQRGSCLSIALVEQMTVRHSTHYLQLSLKCLKCRGLLQKRKLSDLLGSQWSKAELERFYEAYRKYGTDWKKVVAVVRNRSVEMVEALYTMNKAYLSLPEGTASVVGLIAMMTDHYSNMEGSDSEQESNDGIGTSQKSRKRVRNKFQPNTSLGSDGHFVSHSQPVASGSGFLLMSKKKRSVGSRARVVGKRTPRFPVSYSYEKVNGEKFFSTTRQGLKLKVDANDDDVAHEVALTLAEASQKGGSPQVSQTVNRRRGSIMLSPIRSGERRRELRAELELNSAKLGSEVDEDGFEGSIGSMEADNGDFARERNYLRQSEVAGGRKGRRLHGRKLEVDDSGNHRLDDIKEACSGTEEGQNIGTARGKLEFEVTDGKVARSTSQVSRKKSKKALFGRDEGSAFDALQTLADLSLMMPETTSEIESSVQVKEDDDDDLVDRYELQDQRDRVKSAGVKSKRNQLMSGFGSPVRTSKLRKVSVLDAGASPEAKEEPQQPTAKLSRKKQKMSSKMPKTEAHTDDTHPIESLDAEARDAGKKVMSKGKRSGNNSSQKKQGKSVRQPELSSSTDLRGEKDDSSQSLVRVPVTNQVNLPTKVRSRRKMELQKPQNVKDLKFSDKFLDGHRSNIPISSAQDGSLILKEKLSNCLSNNRLRRWCAFEWFYSAVDYPWFAKREFVEYLNHVGLGHVPRLTRVEWGVIRSSLGKPRRFSEQFLKEEKEKLNQYRDSVRTHYTELREGTREGLPTDLARPLSVGQRVIAIHPRTREVHDGNVLTVDHSRCRVQFDRPELGVEFVLDVDCMPLNPSENMPASLAKNLVTFDKLFENCNELKMNGWAKDQKQEGHMKMFPGESLEHVDVPCHVSSSTYPMSNLLKQAKGSPANPTLQAKNGPSETANNQQTANSQPSILAQIQAKEADVQALAELTRALDKKEAVVSELRHMNDDVLENQKDGDNTLKDTEPFKKQYAAVLVQQRNTYQGSSPLARLRTTANLGDSGGPLSSVDQPANHLQESGPHVHEIVESSRTKARTMVDAAMQAITSSKAGGNTFERIEDAIDYVSNRLSFDDSCLLGMRHTVADTSRGSSASHDLLTSCCTSNSLHSTGPEFKNVLDRNEAQIPSELISHCVATLLMIQRCTEREFPPADIAVILDSAVVSLQPCCSQNLPVYAEIQKCMGIIKNQILALVPT</sequence>
<dbReference type="GO" id="GO:0005654">
    <property type="term" value="C:nucleoplasm"/>
    <property type="evidence" value="ECO:0007669"/>
    <property type="project" value="TreeGrafter"/>
</dbReference>
<dbReference type="OrthoDB" id="2339771at2759"/>
<dbReference type="SMART" id="SM00717">
    <property type="entry name" value="SANT"/>
    <property type="match status" value="1"/>
</dbReference>
<feature type="compositionally biased region" description="Basic and acidic residues" evidence="3">
    <location>
        <begin position="544"/>
        <end position="568"/>
    </location>
</feature>
<evidence type="ECO:0000256" key="3">
    <source>
        <dbReference type="SAM" id="MobiDB-lite"/>
    </source>
</evidence>
<dbReference type="GO" id="GO:0006351">
    <property type="term" value="P:DNA-templated transcription"/>
    <property type="evidence" value="ECO:0007669"/>
    <property type="project" value="InterPro"/>
</dbReference>
<dbReference type="PANTHER" id="PTHR21689">
    <property type="entry name" value="LIN-9"/>
    <property type="match status" value="1"/>
</dbReference>
<feature type="region of interest" description="Disordered" evidence="3">
    <location>
        <begin position="478"/>
        <end position="502"/>
    </location>
</feature>
<dbReference type="InterPro" id="IPR033471">
    <property type="entry name" value="DIRP"/>
</dbReference>
<dbReference type="AlphaFoldDB" id="A0A6A4LGJ9"/>
<comment type="subcellular location">
    <subcellularLocation>
        <location evidence="1">Nucleus</location>
    </subcellularLocation>
</comment>
<feature type="domain" description="Myb-like" evidence="4">
    <location>
        <begin position="82"/>
        <end position="130"/>
    </location>
</feature>
<organism evidence="6 7">
    <name type="scientific">Rhododendron williamsianum</name>
    <dbReference type="NCBI Taxonomy" id="262921"/>
    <lineage>
        <taxon>Eukaryota</taxon>
        <taxon>Viridiplantae</taxon>
        <taxon>Streptophyta</taxon>
        <taxon>Embryophyta</taxon>
        <taxon>Tracheophyta</taxon>
        <taxon>Spermatophyta</taxon>
        <taxon>Magnoliopsida</taxon>
        <taxon>eudicotyledons</taxon>
        <taxon>Gunneridae</taxon>
        <taxon>Pentapetalae</taxon>
        <taxon>asterids</taxon>
        <taxon>Ericales</taxon>
        <taxon>Ericaceae</taxon>
        <taxon>Ericoideae</taxon>
        <taxon>Rhodoreae</taxon>
        <taxon>Rhododendron</taxon>
    </lineage>
</organism>
<name>A0A6A4LGJ9_9ERIC</name>
<reference evidence="6 7" key="1">
    <citation type="journal article" date="2019" name="Genome Biol. Evol.">
        <title>The Rhododendron genome and chromosomal organization provide insight into shared whole-genome duplications across the heath family (Ericaceae).</title>
        <authorList>
            <person name="Soza V.L."/>
            <person name="Lindsley D."/>
            <person name="Waalkes A."/>
            <person name="Ramage E."/>
            <person name="Patwardhan R.P."/>
            <person name="Burton J.N."/>
            <person name="Adey A."/>
            <person name="Kumar A."/>
            <person name="Qiu R."/>
            <person name="Shendure J."/>
            <person name="Hall B."/>
        </authorList>
    </citation>
    <scope>NUCLEOTIDE SEQUENCE [LARGE SCALE GENOMIC DNA]</scope>
    <source>
        <strain evidence="6">RSF 1966-606</strain>
    </source>
</reference>
<dbReference type="Gene3D" id="1.20.58.1880">
    <property type="match status" value="1"/>
</dbReference>
<evidence type="ECO:0000259" key="4">
    <source>
        <dbReference type="SMART" id="SM00717"/>
    </source>
</evidence>
<evidence type="ECO:0000313" key="7">
    <source>
        <dbReference type="Proteomes" id="UP000428333"/>
    </source>
</evidence>
<feature type="region of interest" description="Disordered" evidence="3">
    <location>
        <begin position="154"/>
        <end position="196"/>
    </location>
</feature>
<feature type="region of interest" description="Disordered" evidence="3">
    <location>
        <begin position="1025"/>
        <end position="1047"/>
    </location>
</feature>
<dbReference type="InterPro" id="IPR009057">
    <property type="entry name" value="Homeodomain-like_sf"/>
</dbReference>
<feature type="region of interest" description="Disordered" evidence="3">
    <location>
        <begin position="903"/>
        <end position="933"/>
    </location>
</feature>
<dbReference type="PANTHER" id="PTHR21689:SF2">
    <property type="entry name" value="PROTEIN LIN-9 HOMOLOG"/>
    <property type="match status" value="1"/>
</dbReference>
<feature type="compositionally biased region" description="Polar residues" evidence="3">
    <location>
        <begin position="609"/>
        <end position="623"/>
    </location>
</feature>
<dbReference type="EMBL" id="QEFC01001864">
    <property type="protein sequence ID" value="KAE9455251.1"/>
    <property type="molecule type" value="Genomic_DNA"/>
</dbReference>
<feature type="compositionally biased region" description="Polar residues" evidence="3">
    <location>
        <begin position="910"/>
        <end position="933"/>
    </location>
</feature>
<feature type="domain" description="DIRP" evidence="5">
    <location>
        <begin position="692"/>
        <end position="793"/>
    </location>
</feature>
<dbReference type="GO" id="GO:0017053">
    <property type="term" value="C:transcription repressor complex"/>
    <property type="evidence" value="ECO:0007669"/>
    <property type="project" value="InterPro"/>
</dbReference>
<gene>
    <name evidence="6" type="ORF">C3L33_12861</name>
</gene>
<dbReference type="Pfam" id="PF06584">
    <property type="entry name" value="DIRP"/>
    <property type="match status" value="1"/>
</dbReference>
<dbReference type="CDD" id="cd00167">
    <property type="entry name" value="SANT"/>
    <property type="match status" value="1"/>
</dbReference>
<evidence type="ECO:0000256" key="2">
    <source>
        <dbReference type="ARBA" id="ARBA00023242"/>
    </source>
</evidence>
<dbReference type="Proteomes" id="UP000428333">
    <property type="component" value="Linkage Group LG07"/>
</dbReference>
<feature type="compositionally biased region" description="Basic residues" evidence="3">
    <location>
        <begin position="10"/>
        <end position="20"/>
    </location>
</feature>
<proteinExistence type="predicted"/>
<evidence type="ECO:0000313" key="6">
    <source>
        <dbReference type="EMBL" id="KAE9455251.1"/>
    </source>
</evidence>
<accession>A0A6A4LGJ9</accession>
<keyword evidence="2" id="KW-0539">Nucleus</keyword>
<protein>
    <recommendedName>
        <fullName evidence="8">SANT domain-containing protein</fullName>
    </recommendedName>
</protein>
<evidence type="ECO:0008006" key="8">
    <source>
        <dbReference type="Google" id="ProtNLM"/>
    </source>
</evidence>
<evidence type="ECO:0000259" key="5">
    <source>
        <dbReference type="SMART" id="SM01135"/>
    </source>
</evidence>
<dbReference type="GO" id="GO:0006357">
    <property type="term" value="P:regulation of transcription by RNA polymerase II"/>
    <property type="evidence" value="ECO:0007669"/>
    <property type="project" value="TreeGrafter"/>
</dbReference>
<dbReference type="GO" id="GO:0003677">
    <property type="term" value="F:DNA binding"/>
    <property type="evidence" value="ECO:0007669"/>
    <property type="project" value="TreeGrafter"/>
</dbReference>
<evidence type="ECO:0000256" key="1">
    <source>
        <dbReference type="ARBA" id="ARBA00004123"/>
    </source>
</evidence>
<dbReference type="InterPro" id="IPR001005">
    <property type="entry name" value="SANT/Myb"/>
</dbReference>
<comment type="caution">
    <text evidence="6">The sequence shown here is derived from an EMBL/GenBank/DDBJ whole genome shotgun (WGS) entry which is preliminary data.</text>
</comment>
<dbReference type="InterPro" id="IPR010561">
    <property type="entry name" value="LIN-9/ALY1"/>
</dbReference>
<dbReference type="SMART" id="SM01135">
    <property type="entry name" value="DIRP"/>
    <property type="match status" value="1"/>
</dbReference>
<feature type="region of interest" description="Disordered" evidence="3">
    <location>
        <begin position="1"/>
        <end position="36"/>
    </location>
</feature>
<dbReference type="Pfam" id="PF00249">
    <property type="entry name" value="Myb_DNA-binding"/>
    <property type="match status" value="1"/>
</dbReference>
<keyword evidence="7" id="KW-1185">Reference proteome</keyword>
<feature type="compositionally biased region" description="Polar residues" evidence="3">
    <location>
        <begin position="1030"/>
        <end position="1039"/>
    </location>
</feature>
<dbReference type="SUPFAM" id="SSF46689">
    <property type="entry name" value="Homeodomain-like"/>
    <property type="match status" value="1"/>
</dbReference>
<feature type="non-terminal residue" evidence="6">
    <location>
        <position position="1"/>
    </location>
</feature>